<accession>A0ABP7S2M8</accession>
<keyword evidence="3" id="KW-1185">Reference proteome</keyword>
<proteinExistence type="predicted"/>
<name>A0ABP7S2M8_9BACT</name>
<feature type="signal peptide" evidence="1">
    <location>
        <begin position="1"/>
        <end position="22"/>
    </location>
</feature>
<reference evidence="3" key="1">
    <citation type="journal article" date="2019" name="Int. J. Syst. Evol. Microbiol.">
        <title>The Global Catalogue of Microorganisms (GCM) 10K type strain sequencing project: providing services to taxonomists for standard genome sequencing and annotation.</title>
        <authorList>
            <consortium name="The Broad Institute Genomics Platform"/>
            <consortium name="The Broad Institute Genome Sequencing Center for Infectious Disease"/>
            <person name="Wu L."/>
            <person name="Ma J."/>
        </authorList>
    </citation>
    <scope>NUCLEOTIDE SEQUENCE [LARGE SCALE GENOMIC DNA]</scope>
    <source>
        <strain evidence="3">JCM 17224</strain>
    </source>
</reference>
<sequence length="136" mass="14768">MAQKTTLAVLLLVLLGASLALGATITLFQATFDGTNIRLDWEVASEAGVDNYEIWRKANSEPSFTRLTTVSPTAQRRYQFLDTNVFRGGAGAAGGGPFTYKLTVRTSAGDQSYTTVLNFTTSAVQRSWGSIKSMFR</sequence>
<evidence type="ECO:0000313" key="3">
    <source>
        <dbReference type="Proteomes" id="UP001500567"/>
    </source>
</evidence>
<dbReference type="Gene3D" id="2.60.40.10">
    <property type="entry name" value="Immunoglobulins"/>
    <property type="match status" value="1"/>
</dbReference>
<comment type="caution">
    <text evidence="2">The sequence shown here is derived from an EMBL/GenBank/DDBJ whole genome shotgun (WGS) entry which is preliminary data.</text>
</comment>
<evidence type="ECO:0000313" key="2">
    <source>
        <dbReference type="EMBL" id="GAA4005834.1"/>
    </source>
</evidence>
<keyword evidence="1" id="KW-0732">Signal</keyword>
<dbReference type="Proteomes" id="UP001500567">
    <property type="component" value="Unassembled WGS sequence"/>
</dbReference>
<dbReference type="InterPro" id="IPR013783">
    <property type="entry name" value="Ig-like_fold"/>
</dbReference>
<protein>
    <submittedName>
        <fullName evidence="2">Uncharacterized protein</fullName>
    </submittedName>
</protein>
<dbReference type="EMBL" id="BAABDJ010000014">
    <property type="protein sequence ID" value="GAA4005834.1"/>
    <property type="molecule type" value="Genomic_DNA"/>
</dbReference>
<feature type="chain" id="PRO_5046494295" evidence="1">
    <location>
        <begin position="23"/>
        <end position="136"/>
    </location>
</feature>
<evidence type="ECO:0000256" key="1">
    <source>
        <dbReference type="SAM" id="SignalP"/>
    </source>
</evidence>
<gene>
    <name evidence="2" type="ORF">GCM10022408_16990</name>
</gene>
<dbReference type="RefSeq" id="WP_345072346.1">
    <property type="nucleotide sequence ID" value="NZ_BAABDJ010000014.1"/>
</dbReference>
<organism evidence="2 3">
    <name type="scientific">Hymenobacter fastidiosus</name>
    <dbReference type="NCBI Taxonomy" id="486264"/>
    <lineage>
        <taxon>Bacteria</taxon>
        <taxon>Pseudomonadati</taxon>
        <taxon>Bacteroidota</taxon>
        <taxon>Cytophagia</taxon>
        <taxon>Cytophagales</taxon>
        <taxon>Hymenobacteraceae</taxon>
        <taxon>Hymenobacter</taxon>
    </lineage>
</organism>